<reference evidence="1 2" key="1">
    <citation type="submission" date="2019-01" db="EMBL/GenBank/DDBJ databases">
        <title>Whole genome shotgun sequencing of Pseudomonas spp. isolated by its ability to degrade furfural.</title>
        <authorList>
            <person name="Donoso R."/>
            <person name="Farkas C."/>
            <person name="Villegas P."/>
            <person name="Gonzales-Toro F."/>
            <person name="Guajardo-Parra M."/>
            <person name="Araya-Nail M."/>
            <person name="Morgante V."/>
            <person name="Perez-Pantoja D."/>
        </authorList>
    </citation>
    <scope>NUCLEOTIDE SEQUENCE [LARGE SCALE GENOMIC DNA]</scope>
    <source>
        <strain evidence="1 2">VN231</strain>
    </source>
</reference>
<protein>
    <submittedName>
        <fullName evidence="1">Uncharacterized protein</fullName>
    </submittedName>
</protein>
<evidence type="ECO:0000313" key="1">
    <source>
        <dbReference type="EMBL" id="TRO11714.1"/>
    </source>
</evidence>
<dbReference type="Proteomes" id="UP000317327">
    <property type="component" value="Unassembled WGS sequence"/>
</dbReference>
<dbReference type="AlphaFoldDB" id="A0ABD7RPN3"/>
<proteinExistence type="predicted"/>
<accession>A0ABD7RPN3</accession>
<gene>
    <name evidence="1" type="ORF">EQ836_23765</name>
</gene>
<organism evidence="1 2">
    <name type="scientific">Ectopseudomonas mendocina</name>
    <name type="common">Pseudomonas mendocina</name>
    <dbReference type="NCBI Taxonomy" id="300"/>
    <lineage>
        <taxon>Bacteria</taxon>
        <taxon>Pseudomonadati</taxon>
        <taxon>Pseudomonadota</taxon>
        <taxon>Gammaproteobacteria</taxon>
        <taxon>Pseudomonadales</taxon>
        <taxon>Pseudomonadaceae</taxon>
        <taxon>Ectopseudomonas</taxon>
    </lineage>
</organism>
<dbReference type="RefSeq" id="WP_143503006.1">
    <property type="nucleotide sequence ID" value="NZ_SCFV01000015.1"/>
</dbReference>
<dbReference type="EMBL" id="SCFV01000015">
    <property type="protein sequence ID" value="TRO11714.1"/>
    <property type="molecule type" value="Genomic_DNA"/>
</dbReference>
<comment type="caution">
    <text evidence="1">The sequence shown here is derived from an EMBL/GenBank/DDBJ whole genome shotgun (WGS) entry which is preliminary data.</text>
</comment>
<evidence type="ECO:0000313" key="2">
    <source>
        <dbReference type="Proteomes" id="UP000317327"/>
    </source>
</evidence>
<sequence>MSRRPAPKTIHYVRATYNKGAEPKKNFEQLVRQAMNKLGRMDQTDITMATLGVVSVRHRETKTGESLRLSIGAGVPGEQMSTVGIKVPAAFDSDQTASAPSNRAFKHGDAFVLIEENDLLIITDGPFRVTTVGVYLRELFGKADLKNETAAFELKKVTNQNTKAILEAEGIKELRLGTTMYQATDALDNLDTPSVKAKLKAFVGTLKNAFAEDVTDKELQQLAEHWGELQVSTVISAKGGSKADEVVLDAMLSVGEDVLQETEDGVDVTVITQKGTPVRMNEVSPSKNIRLLRRDGANDLINTEVYAALLSYRQELLQSGQWKK</sequence>
<name>A0ABD7RPN3_ECTME</name>